<accession>A0ACC3CAJ7</accession>
<gene>
    <name evidence="1" type="ORF">I4F81_009329</name>
</gene>
<name>A0ACC3CAJ7_PYRYE</name>
<dbReference type="EMBL" id="CM020619">
    <property type="protein sequence ID" value="KAK1866817.1"/>
    <property type="molecule type" value="Genomic_DNA"/>
</dbReference>
<evidence type="ECO:0000313" key="1">
    <source>
        <dbReference type="EMBL" id="KAK1866817.1"/>
    </source>
</evidence>
<sequence length="1211" mass="116786">MDRLVAATPLEGGGALVYRGHKDRVKTVDVELGNPHLIFSASEDGTVRQTDLRDAPPSSDDGVSGGDEAAPPGAADTSSTGALLALPPAPGGGRRPTEAKSAHLSPTQPHLLAVAGACAAVRVYDRRMLALGAGAPAVATGGHGSGDAGVVSSWTPPWLVGDAAAAAATTVTHAGWSPDGTRIVASVAGGHVVVYDVRPGGDGNGNGNGNGNGGGGGTAMARPPYPALDRPPPRVYTAAAAVAAAAADGAHNSSAAIAAATTAIAAHGQPATHPEPYLHRAAAALARGWVGDVAAAAADAATVLAAHPVGSGGGDDGSDARALSPPTAVAAVLRLDALAALARTARSAVGWAFVGGAAAALGGGDGGGRDGSGSGGGGGGGSGGGSGSGSVTWPSWPAGGCLDARLRDAAALVAAVAAEAARHEAACVAADACVASEAGGRGGGSPRRPRGGDARGGGGGGGGRPDIVRRALAERLAFRRRGAAAGAAAAPAAATAATAAAATAGGGGEGDAAGGTGLTRVADSAAAGGREVVVGGVRGLPLARRRVRGTAPVTSSDGEADGGGSSSGSDDDDGGGGGGGGTAGRSGRARRSGRRARGSGSGDSGGSGTGSGGGGDGGNSSSNSSSRHGGDPNGNASDGADSGSGGSSGSDWDSDRGGRGRDAAAVAPPGVPPALAAAVAAARAAGALPAGTSASAAGTAAHFPAAAAPPPPGRGGRPRRHPPRTYAGAANGVTDIKEAAFLGDAVVLAGSDDGRLWGWDAASGAPLLAVRGDADIVNAVAPVPPPTAAGLGPGLGGAGGVLAATAGIDADIKLWGVGVPGAAAAAAVSRDDERPSWGRWAGGGAAVTEAAVENQRRMGIGAAGVAHPAAVAAAVLAPPARLPPPADADGGTAVAAAAANGDAPGRPPPFTAPEPAAPLPRLVLGVTLFLAYSPEREDPGNATHTNASVPKLVGGVDAVSGDLAVAFYTAAGFASPVRVSSARVAECAKLVENIFRAVNIALVNELKLVFTRLGVDVWEVLAAAETKPFGYMRFDPGPGIGGHCIPVDPWYLAWKAREVGGGCAFIELAAATNAAMPAAVVGAVSTALNGRRRAVNGSVVLLVGVAYKAGVDDVREAPALVIWDQLAALGAAVRYHDPYVPVLPLTRRRPHLAGVASVRWTPASLDEVDAVVVVTHHPCLAPWAALDGYRGPVIDTRNCVPSGMGLDIVRA</sequence>
<evidence type="ECO:0000313" key="2">
    <source>
        <dbReference type="Proteomes" id="UP000798662"/>
    </source>
</evidence>
<dbReference type="Proteomes" id="UP000798662">
    <property type="component" value="Chromosome 2"/>
</dbReference>
<reference evidence="1" key="1">
    <citation type="submission" date="2019-11" db="EMBL/GenBank/DDBJ databases">
        <title>Nori genome reveals adaptations in red seaweeds to the harsh intertidal environment.</title>
        <authorList>
            <person name="Wang D."/>
            <person name="Mao Y."/>
        </authorList>
    </citation>
    <scope>NUCLEOTIDE SEQUENCE</scope>
    <source>
        <tissue evidence="1">Gametophyte</tissue>
    </source>
</reference>
<keyword evidence="2" id="KW-1185">Reference proteome</keyword>
<organism evidence="1 2">
    <name type="scientific">Pyropia yezoensis</name>
    <name type="common">Susabi-nori</name>
    <name type="synonym">Porphyra yezoensis</name>
    <dbReference type="NCBI Taxonomy" id="2788"/>
    <lineage>
        <taxon>Eukaryota</taxon>
        <taxon>Rhodophyta</taxon>
        <taxon>Bangiophyceae</taxon>
        <taxon>Bangiales</taxon>
        <taxon>Bangiaceae</taxon>
        <taxon>Pyropia</taxon>
    </lineage>
</organism>
<proteinExistence type="predicted"/>
<comment type="caution">
    <text evidence="1">The sequence shown here is derived from an EMBL/GenBank/DDBJ whole genome shotgun (WGS) entry which is preliminary data.</text>
</comment>
<protein>
    <submittedName>
        <fullName evidence="1">Uncharacterized protein</fullName>
    </submittedName>
</protein>